<dbReference type="OrthoDB" id="5953249at2759"/>
<dbReference type="PANTHER" id="PTHR28083">
    <property type="entry name" value="GOOD FOR FULL DBP5 ACTIVITY PROTEIN 2"/>
    <property type="match status" value="1"/>
</dbReference>
<organism evidence="2 3">
    <name type="scientific">Saitozyma podzolica</name>
    <dbReference type="NCBI Taxonomy" id="1890683"/>
    <lineage>
        <taxon>Eukaryota</taxon>
        <taxon>Fungi</taxon>
        <taxon>Dikarya</taxon>
        <taxon>Basidiomycota</taxon>
        <taxon>Agaricomycotina</taxon>
        <taxon>Tremellomycetes</taxon>
        <taxon>Tremellales</taxon>
        <taxon>Trimorphomycetaceae</taxon>
        <taxon>Saitozyma</taxon>
    </lineage>
</organism>
<evidence type="ECO:0000313" key="2">
    <source>
        <dbReference type="EMBL" id="RSH88879.1"/>
    </source>
</evidence>
<dbReference type="AlphaFoldDB" id="A0A427YCI0"/>
<reference evidence="2 3" key="1">
    <citation type="submission" date="2018-11" db="EMBL/GenBank/DDBJ databases">
        <title>Genome sequence of Saitozyma podzolica DSM 27192.</title>
        <authorList>
            <person name="Aliyu H."/>
            <person name="Gorte O."/>
            <person name="Ochsenreither K."/>
        </authorList>
    </citation>
    <scope>NUCLEOTIDE SEQUENCE [LARGE SCALE GENOMIC DNA]</scope>
    <source>
        <strain evidence="2 3">DSM 27192</strain>
    </source>
</reference>
<dbReference type="STRING" id="1890683.A0A427YCI0"/>
<gene>
    <name evidence="2" type="ORF">EHS25_002541</name>
</gene>
<accession>A0A427YCI0</accession>
<evidence type="ECO:0000256" key="1">
    <source>
        <dbReference type="SAM" id="MobiDB-lite"/>
    </source>
</evidence>
<feature type="compositionally biased region" description="Polar residues" evidence="1">
    <location>
        <begin position="456"/>
        <end position="470"/>
    </location>
</feature>
<protein>
    <submittedName>
        <fullName evidence="2">Uncharacterized protein</fullName>
    </submittedName>
</protein>
<keyword evidence="3" id="KW-1185">Reference proteome</keyword>
<feature type="compositionally biased region" description="Low complexity" evidence="1">
    <location>
        <begin position="690"/>
        <end position="704"/>
    </location>
</feature>
<dbReference type="PANTHER" id="PTHR28083:SF1">
    <property type="entry name" value="GOOD FOR FULL DBP5 ACTIVITY PROTEIN 2"/>
    <property type="match status" value="1"/>
</dbReference>
<dbReference type="InterPro" id="IPR040151">
    <property type="entry name" value="Gfd2/YDR514C-like"/>
</dbReference>
<name>A0A427YCI0_9TREE</name>
<sequence>MDNTKYGNAVDFDVDLHSIYAAYLGTFEGSGIEWWEKSWGNYFATFNEFLGFGWEVMVVVDSKTGRSHVAVRGEQIGLFARMIRTRFGESLSKDPPTTLPLSPVPTRTLSLRRLITITDLAGYRKLSQTLPAAELSYLRTRARAGDVGVAEQLFYAGGLSGERDRGGVGVRDNGVGYSWACVKTVWWEKGGAPQGMVPGAGRTKSGGGKGLILEVGIAVVRCANLRAVDVWPPIPEENYRKSHLITEEWVDKRTNSNPPNHPRAYAFGQSRWVAEKNVERIVEQVDSPTDRDHLLTSHSSATLGALASQENDSSSNTLILLTVGEPQALPVPPSSTMPQNILHLDVLALEFNMLRRAQKQGVPGTPDRQLPLTSLGSLLQTLQIPVPAFAPLGNAGNDAYYTILAFQKLMMAETRLPSLLFQQRDPQPFYAGPSQSSMSFAQYGALPLPPPISFPGQPSHSRNSSSGSMKRQSELFLPQQPATSQGSPRQARRASEYSLARPRPISLGDLLGPGQGQGQGQGQSARPSTPDQVPQANSVPNTVRQERRAPMPRSQTIFWDDSEYAGSAPGSPEGERERRHSVVRPALKANLTGGPAADGARGRSERLPPSAMRPVGTGSPSASRDRGTLKSSVAKPSAPRAESVSVTPNRSHDNISSLASSPARSRAPPLRGGNSSSNLVPMSRDGPADSSSSAMNSSSSDGKSPAAGNGNGNGDERTPSQSAEGSDKDEGRKKGKKKNGNKAGGVKDLAGALARFWVG</sequence>
<dbReference type="GO" id="GO:0005634">
    <property type="term" value="C:nucleus"/>
    <property type="evidence" value="ECO:0007669"/>
    <property type="project" value="TreeGrafter"/>
</dbReference>
<comment type="caution">
    <text evidence="2">The sequence shown here is derived from an EMBL/GenBank/DDBJ whole genome shotgun (WGS) entry which is preliminary data.</text>
</comment>
<feature type="region of interest" description="Disordered" evidence="1">
    <location>
        <begin position="449"/>
        <end position="750"/>
    </location>
</feature>
<proteinExistence type="predicted"/>
<evidence type="ECO:0000313" key="3">
    <source>
        <dbReference type="Proteomes" id="UP000279259"/>
    </source>
</evidence>
<dbReference type="Proteomes" id="UP000279259">
    <property type="component" value="Unassembled WGS sequence"/>
</dbReference>
<feature type="compositionally biased region" description="Polar residues" evidence="1">
    <location>
        <begin position="524"/>
        <end position="543"/>
    </location>
</feature>
<dbReference type="EMBL" id="RSCD01000015">
    <property type="protein sequence ID" value="RSH88879.1"/>
    <property type="molecule type" value="Genomic_DNA"/>
</dbReference>
<feature type="compositionally biased region" description="Low complexity" evidence="1">
    <location>
        <begin position="656"/>
        <end position="671"/>
    </location>
</feature>
<feature type="compositionally biased region" description="Gly residues" evidence="1">
    <location>
        <begin position="511"/>
        <end position="521"/>
    </location>
</feature>